<dbReference type="PATRIC" id="fig|1434111.4.peg.3379"/>
<keyword evidence="2" id="KW-1185">Reference proteome</keyword>
<protein>
    <submittedName>
        <fullName evidence="1">Uncharacterized protein</fullName>
    </submittedName>
</protein>
<name>A0A0E3S454_9EURY</name>
<sequence>MYIEETTDIEGNVTGSNMATSTKLMYLLTHELESHLYDFTKVEGRMPVTLQAVRQFNIRAKTCIKKGI</sequence>
<proteinExistence type="predicted"/>
<dbReference type="OrthoDB" id="225642at2157"/>
<dbReference type="Proteomes" id="UP000033072">
    <property type="component" value="Chromosome"/>
</dbReference>
<dbReference type="KEGG" id="mls:MSLAZ_2543"/>
<organism evidence="1 2">
    <name type="scientific">Methanosarcina lacustris Z-7289</name>
    <dbReference type="NCBI Taxonomy" id="1434111"/>
    <lineage>
        <taxon>Archaea</taxon>
        <taxon>Methanobacteriati</taxon>
        <taxon>Methanobacteriota</taxon>
        <taxon>Stenosarchaea group</taxon>
        <taxon>Methanomicrobia</taxon>
        <taxon>Methanosarcinales</taxon>
        <taxon>Methanosarcinaceae</taxon>
        <taxon>Methanosarcina</taxon>
    </lineage>
</organism>
<evidence type="ECO:0000313" key="2">
    <source>
        <dbReference type="Proteomes" id="UP000033072"/>
    </source>
</evidence>
<gene>
    <name evidence="1" type="ORF">MSLAZ_2543</name>
</gene>
<accession>A0A0E3S454</accession>
<dbReference type="RefSeq" id="WP_048127601.1">
    <property type="nucleotide sequence ID" value="NZ_CP009515.1"/>
</dbReference>
<dbReference type="HOGENOM" id="CLU_2784122_0_0_2"/>
<reference evidence="1 2" key="1">
    <citation type="submission" date="2014-07" db="EMBL/GenBank/DDBJ databases">
        <title>Methanogenic archaea and the global carbon cycle.</title>
        <authorList>
            <person name="Henriksen J.R."/>
            <person name="Luke J."/>
            <person name="Reinhart S."/>
            <person name="Benedict M.N."/>
            <person name="Youngblut N.D."/>
            <person name="Metcalf M.E."/>
            <person name="Whitaker R.J."/>
            <person name="Metcalf W.W."/>
        </authorList>
    </citation>
    <scope>NUCLEOTIDE SEQUENCE [LARGE SCALE GENOMIC DNA]</scope>
    <source>
        <strain evidence="1 2">Z-7289</strain>
    </source>
</reference>
<dbReference type="EMBL" id="CP009515">
    <property type="protein sequence ID" value="AKB75804.1"/>
    <property type="molecule type" value="Genomic_DNA"/>
</dbReference>
<dbReference type="AlphaFoldDB" id="A0A0E3S454"/>
<dbReference type="GeneID" id="24807384"/>
<evidence type="ECO:0000313" key="1">
    <source>
        <dbReference type="EMBL" id="AKB75804.1"/>
    </source>
</evidence>